<dbReference type="PANTHER" id="PTHR38926">
    <property type="entry name" value="F-BOX DOMAIN CONTAINING PROTEIN, EXPRESSED"/>
    <property type="match status" value="1"/>
</dbReference>
<dbReference type="InterPro" id="IPR032675">
    <property type="entry name" value="LRR_dom_sf"/>
</dbReference>
<dbReference type="Gene3D" id="3.80.10.10">
    <property type="entry name" value="Ribonuclease Inhibitor"/>
    <property type="match status" value="2"/>
</dbReference>
<evidence type="ECO:0000313" key="1">
    <source>
        <dbReference type="EMBL" id="KAJ4460962.1"/>
    </source>
</evidence>
<accession>A0ABQ8UP51</accession>
<sequence length="780" mass="84312">MAVGFNADCFFLHLSRHSQHTTPDNNVRLGLLPRELLLALFDAAPLPLQAYCQLIGLTHDIRTAIRGAPRVLSFQCPVPFDDDEDCDKDRYCMAPCLPADALAAIVGPCKGLVRLTLPNNNRHHPSVLGCGLFDDLKNPEALEALAEEAFGGHSQLAVLEIPGAATFGPAICSILRHLPGLEEFHFLQARPLPSAILVALAAYCPKLRVLHIALNQLLWDDGPDFTALKPLAGTLRELIIPEVELEDGSLSSLIAGLPFLERLEVKGGDIRLLRPVAQQLIHLTTGGSSPYCLDEAGICRLESLASDSFASNHALASVMTACRDTLRSFSLIASEEIAPGRELLDALGGLTHLTRLKLALEDYGLAAFLAALPPDLLENQLESLSLVTSCHSSEARAFNFRSRSLREVDLFLSLHDSCTLTLACPSLEELALPFAWVRPYEFVIDCPHLRSLKRLQGNLSHSTAMPELVEAGEYGFYGDCDPAWLPQLVAWAPPRLRHLSYVAVSQAMLAQLLAACPSLTSLKSIKLLLHPTTTVRLGYILRLPDQLEALDGSILGGEQGPAELRVEAPGLRALHLEVPSEMWMTLACPALVALSLVAVEGGSPSFVLAEGTDPPLRSLHLACHSSKTSAKKSIASLLAVLTRHGSHLQHVSLPRLSDDDGAWSEVAAALGQLPLLISLELHGVPTADLVLACPRLSHLAIFPSGVEDGVGLRSLVLDCPRLEELKAPFGARLERFELVGEASGSRHINYIGDVDDGCPWKERLEGRFPNAYVSTTTTTL</sequence>
<gene>
    <name evidence="1" type="ORF">PAPYR_2813</name>
</gene>
<protein>
    <submittedName>
        <fullName evidence="1">Uncharacterized protein</fullName>
    </submittedName>
</protein>
<keyword evidence="2" id="KW-1185">Reference proteome</keyword>
<dbReference type="Proteomes" id="UP001141327">
    <property type="component" value="Unassembled WGS sequence"/>
</dbReference>
<dbReference type="SUPFAM" id="SSF52047">
    <property type="entry name" value="RNI-like"/>
    <property type="match status" value="1"/>
</dbReference>
<reference evidence="1" key="1">
    <citation type="journal article" date="2022" name="bioRxiv">
        <title>Genomics of Preaxostyla Flagellates Illuminates Evolutionary Transitions and the Path Towards Mitochondrial Loss.</title>
        <authorList>
            <person name="Novak L.V.F."/>
            <person name="Treitli S.C."/>
            <person name="Pyrih J."/>
            <person name="Halakuc P."/>
            <person name="Pipaliya S.V."/>
            <person name="Vacek V."/>
            <person name="Brzon O."/>
            <person name="Soukal P."/>
            <person name="Eme L."/>
            <person name="Dacks J.B."/>
            <person name="Karnkowska A."/>
            <person name="Elias M."/>
            <person name="Hampl V."/>
        </authorList>
    </citation>
    <scope>NUCLEOTIDE SEQUENCE</scope>
    <source>
        <strain evidence="1">RCP-MX</strain>
    </source>
</reference>
<dbReference type="EMBL" id="JAPMOS010000010">
    <property type="protein sequence ID" value="KAJ4460962.1"/>
    <property type="molecule type" value="Genomic_DNA"/>
</dbReference>
<dbReference type="PANTHER" id="PTHR38926:SF5">
    <property type="entry name" value="F-BOX AND LEUCINE-RICH REPEAT PROTEIN 6"/>
    <property type="match status" value="1"/>
</dbReference>
<organism evidence="1 2">
    <name type="scientific">Paratrimastix pyriformis</name>
    <dbReference type="NCBI Taxonomy" id="342808"/>
    <lineage>
        <taxon>Eukaryota</taxon>
        <taxon>Metamonada</taxon>
        <taxon>Preaxostyla</taxon>
        <taxon>Paratrimastigidae</taxon>
        <taxon>Paratrimastix</taxon>
    </lineage>
</organism>
<comment type="caution">
    <text evidence="1">The sequence shown here is derived from an EMBL/GenBank/DDBJ whole genome shotgun (WGS) entry which is preliminary data.</text>
</comment>
<proteinExistence type="predicted"/>
<name>A0ABQ8UP51_9EUKA</name>
<evidence type="ECO:0000313" key="2">
    <source>
        <dbReference type="Proteomes" id="UP001141327"/>
    </source>
</evidence>